<accession>A0ABS7EDV5</accession>
<keyword evidence="1" id="KW-1133">Transmembrane helix</keyword>
<evidence type="ECO:0000313" key="2">
    <source>
        <dbReference type="EMBL" id="MBW8190519.1"/>
    </source>
</evidence>
<proteinExistence type="predicted"/>
<dbReference type="RefSeq" id="WP_220103203.1">
    <property type="nucleotide sequence ID" value="NZ_JAHZSS010000004.1"/>
</dbReference>
<feature type="transmembrane region" description="Helical" evidence="1">
    <location>
        <begin position="91"/>
        <end position="112"/>
    </location>
</feature>
<dbReference type="Proteomes" id="UP001166251">
    <property type="component" value="Unassembled WGS sequence"/>
</dbReference>
<reference evidence="2" key="1">
    <citation type="submission" date="2021-07" db="EMBL/GenBank/DDBJ databases">
        <title>Neiella marina sp. nov., isolated from the intestinal content of sea cucumber Apostichopus japonicus.</title>
        <authorList>
            <person name="Bai X."/>
        </authorList>
    </citation>
    <scope>NUCLEOTIDE SEQUENCE</scope>
    <source>
        <strain evidence="2">126</strain>
    </source>
</reference>
<dbReference type="EMBL" id="JAHZSS010000004">
    <property type="protein sequence ID" value="MBW8190519.1"/>
    <property type="molecule type" value="Genomic_DNA"/>
</dbReference>
<organism evidence="2 3">
    <name type="scientific">Neiella holothuriorum</name>
    <dbReference type="NCBI Taxonomy" id="2870530"/>
    <lineage>
        <taxon>Bacteria</taxon>
        <taxon>Pseudomonadati</taxon>
        <taxon>Pseudomonadota</taxon>
        <taxon>Gammaproteobacteria</taxon>
        <taxon>Alteromonadales</taxon>
        <taxon>Echinimonadaceae</taxon>
        <taxon>Neiella</taxon>
    </lineage>
</organism>
<feature type="transmembrane region" description="Helical" evidence="1">
    <location>
        <begin position="118"/>
        <end position="144"/>
    </location>
</feature>
<evidence type="ECO:0000256" key="1">
    <source>
        <dbReference type="SAM" id="Phobius"/>
    </source>
</evidence>
<feature type="transmembrane region" description="Helical" evidence="1">
    <location>
        <begin position="7"/>
        <end position="26"/>
    </location>
</feature>
<sequence length="156" mass="16948">MSFRDLIFKEVLCAIILGSIPCFLIVQASGVDGLITFLEGIQPPDVIVWFFGALFVIHILLSGLAYFFYFPDLSIASFVRFIYGLSEQVGFSLQGVYRSMAGAIFFVAPPLLASEFNLASSVGTAVALTFAIACIFACTAFTFAQRSIAARVGRFL</sequence>
<feature type="transmembrane region" description="Helical" evidence="1">
    <location>
        <begin position="46"/>
        <end position="70"/>
    </location>
</feature>
<comment type="caution">
    <text evidence="2">The sequence shown here is derived from an EMBL/GenBank/DDBJ whole genome shotgun (WGS) entry which is preliminary data.</text>
</comment>
<keyword evidence="1" id="KW-0812">Transmembrane</keyword>
<gene>
    <name evidence="2" type="ORF">K0504_05670</name>
</gene>
<name>A0ABS7EDV5_9GAMM</name>
<keyword evidence="3" id="KW-1185">Reference proteome</keyword>
<keyword evidence="1" id="KW-0472">Membrane</keyword>
<evidence type="ECO:0000313" key="3">
    <source>
        <dbReference type="Proteomes" id="UP001166251"/>
    </source>
</evidence>
<protein>
    <submittedName>
        <fullName evidence="2">Uncharacterized protein</fullName>
    </submittedName>
</protein>